<dbReference type="GO" id="GO:0003700">
    <property type="term" value="F:DNA-binding transcription factor activity"/>
    <property type="evidence" value="ECO:0007669"/>
    <property type="project" value="InterPro"/>
</dbReference>
<proteinExistence type="predicted"/>
<evidence type="ECO:0000313" key="5">
    <source>
        <dbReference type="EMBL" id="AEB07663.1"/>
    </source>
</evidence>
<accession>F2NAY5</accession>
<name>F2NAY5_CORGP</name>
<dbReference type="InterPro" id="IPR009057">
    <property type="entry name" value="Homeodomain-like_sf"/>
</dbReference>
<dbReference type="Gene3D" id="1.10.10.60">
    <property type="entry name" value="Homeodomain-like"/>
    <property type="match status" value="2"/>
</dbReference>
<evidence type="ECO:0000256" key="1">
    <source>
        <dbReference type="ARBA" id="ARBA00023015"/>
    </source>
</evidence>
<dbReference type="PANTHER" id="PTHR43280">
    <property type="entry name" value="ARAC-FAMILY TRANSCRIPTIONAL REGULATOR"/>
    <property type="match status" value="1"/>
</dbReference>
<dbReference type="PANTHER" id="PTHR43280:SF2">
    <property type="entry name" value="HTH-TYPE TRANSCRIPTIONAL REGULATOR EXSA"/>
    <property type="match status" value="1"/>
</dbReference>
<dbReference type="PROSITE" id="PS01124">
    <property type="entry name" value="HTH_ARAC_FAMILY_2"/>
    <property type="match status" value="1"/>
</dbReference>
<keyword evidence="2" id="KW-0238">DNA-binding</keyword>
<dbReference type="InterPro" id="IPR018060">
    <property type="entry name" value="HTH_AraC"/>
</dbReference>
<dbReference type="SMART" id="SM00342">
    <property type="entry name" value="HTH_ARAC"/>
    <property type="match status" value="1"/>
</dbReference>
<dbReference type="HOGENOM" id="CLU_000445_88_6_11"/>
<organism evidence="5 6">
    <name type="scientific">Coriobacterium glomerans (strain ATCC 49209 / DSM 20642 / JCM 10262 / PW2)</name>
    <dbReference type="NCBI Taxonomy" id="700015"/>
    <lineage>
        <taxon>Bacteria</taxon>
        <taxon>Bacillati</taxon>
        <taxon>Actinomycetota</taxon>
        <taxon>Coriobacteriia</taxon>
        <taxon>Coriobacteriales</taxon>
        <taxon>Coriobacteriaceae</taxon>
        <taxon>Coriobacterium</taxon>
    </lineage>
</organism>
<dbReference type="InterPro" id="IPR037923">
    <property type="entry name" value="HTH-like"/>
</dbReference>
<keyword evidence="6" id="KW-1185">Reference proteome</keyword>
<dbReference type="InterPro" id="IPR020449">
    <property type="entry name" value="Tscrpt_reg_AraC-type_HTH"/>
</dbReference>
<dbReference type="KEGG" id="cgo:Corgl_1564"/>
<dbReference type="Pfam" id="PF02311">
    <property type="entry name" value="AraC_binding"/>
    <property type="match status" value="1"/>
</dbReference>
<feature type="domain" description="HTH araC/xylS-type" evidence="4">
    <location>
        <begin position="175"/>
        <end position="273"/>
    </location>
</feature>
<dbReference type="Pfam" id="PF12833">
    <property type="entry name" value="HTH_18"/>
    <property type="match status" value="1"/>
</dbReference>
<dbReference type="InterPro" id="IPR003313">
    <property type="entry name" value="AraC-bd"/>
</dbReference>
<dbReference type="SUPFAM" id="SSF46689">
    <property type="entry name" value="Homeodomain-like"/>
    <property type="match status" value="2"/>
</dbReference>
<dbReference type="AlphaFoldDB" id="F2NAY5"/>
<evidence type="ECO:0000256" key="3">
    <source>
        <dbReference type="ARBA" id="ARBA00023163"/>
    </source>
</evidence>
<dbReference type="PRINTS" id="PR00032">
    <property type="entry name" value="HTHARAC"/>
</dbReference>
<dbReference type="SUPFAM" id="SSF51215">
    <property type="entry name" value="Regulatory protein AraC"/>
    <property type="match status" value="1"/>
</dbReference>
<dbReference type="Proteomes" id="UP000006851">
    <property type="component" value="Chromosome"/>
</dbReference>
<keyword evidence="1" id="KW-0805">Transcription regulation</keyword>
<dbReference type="GO" id="GO:0043565">
    <property type="term" value="F:sequence-specific DNA binding"/>
    <property type="evidence" value="ECO:0007669"/>
    <property type="project" value="InterPro"/>
</dbReference>
<evidence type="ECO:0000259" key="4">
    <source>
        <dbReference type="PROSITE" id="PS01124"/>
    </source>
</evidence>
<keyword evidence="3" id="KW-0804">Transcription</keyword>
<reference evidence="6" key="1">
    <citation type="journal article" date="2013" name="Stand. Genomic Sci.">
        <title>Complete genome sequence of Coriobacterium glomerans type strain (PW2(T)) from the midgut of Pyrrhocoris apterus L. (red soldier bug).</title>
        <authorList>
            <person name="Stackebrandt E."/>
            <person name="Zeytun A."/>
            <person name="Lapidus A."/>
            <person name="Nolan M."/>
            <person name="Lucas S."/>
            <person name="Hammon N."/>
            <person name="Deshpande S."/>
            <person name="Cheng J.F."/>
            <person name="Tapia R."/>
            <person name="Goodwin L.A."/>
            <person name="Pitluck S."/>
            <person name="Liolios K."/>
            <person name="Pagani I."/>
            <person name="Ivanova N."/>
            <person name="Mavromatis K."/>
            <person name="Mikhailova N."/>
            <person name="Huntemann M."/>
            <person name="Pati A."/>
            <person name="Chen A."/>
            <person name="Palaniappan K."/>
            <person name="Chang Y.J."/>
            <person name="Land M."/>
            <person name="Hauser L."/>
            <person name="Rohde M."/>
            <person name="Pukall R."/>
            <person name="Goker M."/>
            <person name="Detter J.C."/>
            <person name="Woyke T."/>
            <person name="Bristow J."/>
            <person name="Eisen J.A."/>
            <person name="Markowitz V."/>
            <person name="Hugenholtz P."/>
            <person name="Kyrpides N.C."/>
            <person name="Klenk H.P."/>
        </authorList>
    </citation>
    <scope>NUCLEOTIDE SEQUENCE</scope>
    <source>
        <strain evidence="6">ATCC 49209 / DSM 20642 / JCM 10262 / PW2</strain>
    </source>
</reference>
<evidence type="ECO:0000256" key="2">
    <source>
        <dbReference type="ARBA" id="ARBA00023125"/>
    </source>
</evidence>
<dbReference type="STRING" id="700015.Corgl_1564"/>
<sequence>MTLYVAIDAAPAPSFISAGTFMGKKGWCHERRVIDSYEIICPICGALPLQIGNSRYLAGQGSFLIVPPGIEHSGFQPIETTLRFDWFHFILADLHALHDEADIARQAAYTLVLPEYSDELLIDRVSVLTNQLLDIYQRKVPQLYLDSILSCILHEVSVQTKQLAWSQAMQQHELQPVREWIRINALGQITLDQIADYFNYNKSYLSRAYKKKFGINITKEIERFRMDAAKAMLVESDDNIKAVSKAVGYSDARYFMKVFKRSCGMTPTRYRSTFHQRHFNRT</sequence>
<evidence type="ECO:0000313" key="6">
    <source>
        <dbReference type="Proteomes" id="UP000006851"/>
    </source>
</evidence>
<gene>
    <name evidence="5" type="ordered locus">Corgl_1564</name>
</gene>
<dbReference type="EMBL" id="CP002628">
    <property type="protein sequence ID" value="AEB07663.1"/>
    <property type="molecule type" value="Genomic_DNA"/>
</dbReference>
<dbReference type="eggNOG" id="COG2207">
    <property type="taxonomic scope" value="Bacteria"/>
</dbReference>
<protein>
    <submittedName>
        <fullName evidence="5">Transcriptional regulator, AraC family</fullName>
    </submittedName>
</protein>